<dbReference type="EMBL" id="AFFY01000054">
    <property type="protein sequence ID" value="EHG98868.1"/>
    <property type="molecule type" value="Genomic_DNA"/>
</dbReference>
<keyword evidence="2" id="KW-1185">Reference proteome</keyword>
<dbReference type="Proteomes" id="UP000003598">
    <property type="component" value="Unassembled WGS sequence"/>
</dbReference>
<proteinExistence type="predicted"/>
<reference evidence="1 2" key="1">
    <citation type="submission" date="2011-03" db="EMBL/GenBank/DDBJ databases">
        <authorList>
            <person name="Weinstock G."/>
            <person name="Sodergren E."/>
            <person name="Clifton S."/>
            <person name="Fulton L."/>
            <person name="Fulton B."/>
            <person name="Courtney L."/>
            <person name="Fronick C."/>
            <person name="Harrison M."/>
            <person name="Strong C."/>
            <person name="Farmer C."/>
            <person name="Delahaunty K."/>
            <person name="Markovic C."/>
            <person name="Hall O."/>
            <person name="Minx P."/>
            <person name="Tomlinson C."/>
            <person name="Mitreva M."/>
            <person name="Hou S."/>
            <person name="Chen J."/>
            <person name="Wollam A."/>
            <person name="Pepin K.H."/>
            <person name="Johnson M."/>
            <person name="Bhonagiri V."/>
            <person name="Zhang X."/>
            <person name="Suruliraj S."/>
            <person name="Warren W."/>
            <person name="Chinwalla A."/>
            <person name="Mardis E.R."/>
            <person name="Wilson R.K."/>
        </authorList>
    </citation>
    <scope>NUCLEOTIDE SEQUENCE [LARGE SCALE GENOMIC DNA]</scope>
    <source>
        <strain evidence="1 2">YIT 11840</strain>
    </source>
</reference>
<organism evidence="1 2">
    <name type="scientific">Paraprevotella clara YIT 11840</name>
    <dbReference type="NCBI Taxonomy" id="762968"/>
    <lineage>
        <taxon>Bacteria</taxon>
        <taxon>Pseudomonadati</taxon>
        <taxon>Bacteroidota</taxon>
        <taxon>Bacteroidia</taxon>
        <taxon>Bacteroidales</taxon>
        <taxon>Prevotellaceae</taxon>
        <taxon>Paraprevotella</taxon>
    </lineage>
</organism>
<accession>G5SV68</accession>
<name>G5SV68_9BACT</name>
<evidence type="ECO:0000313" key="1">
    <source>
        <dbReference type="EMBL" id="EHG98868.1"/>
    </source>
</evidence>
<dbReference type="RefSeq" id="WP_008622523.1">
    <property type="nucleotide sequence ID" value="NZ_JH376625.1"/>
</dbReference>
<dbReference type="AlphaFoldDB" id="G5SV68"/>
<comment type="caution">
    <text evidence="1">The sequence shown here is derived from an EMBL/GenBank/DDBJ whole genome shotgun (WGS) entry which is preliminary data.</text>
</comment>
<dbReference type="GeneID" id="93559265"/>
<dbReference type="PATRIC" id="fig|762968.3.peg.2993"/>
<evidence type="ECO:0000313" key="2">
    <source>
        <dbReference type="Proteomes" id="UP000003598"/>
    </source>
</evidence>
<dbReference type="STRING" id="762968.HMPREF9441_03387"/>
<dbReference type="HOGENOM" id="CLU_3064385_0_0_10"/>
<sequence length="53" mass="6072">MKHFGEMLSDIVMPDLETAETESTLELNFLIGKIKHTVKRVKKQNGSEHTETE</sequence>
<gene>
    <name evidence="1" type="ORF">HMPREF9441_03387</name>
</gene>
<protein>
    <submittedName>
        <fullName evidence="1">Uncharacterized protein</fullName>
    </submittedName>
</protein>